<protein>
    <submittedName>
        <fullName evidence="1">5-aminolevulinate synthase</fullName>
        <ecNumber evidence="1">2.3.1.37</ecNumber>
    </submittedName>
</protein>
<evidence type="ECO:0000313" key="1">
    <source>
        <dbReference type="EMBL" id="RNJ41967.1"/>
    </source>
</evidence>
<evidence type="ECO:0000313" key="2">
    <source>
        <dbReference type="EMBL" id="RNJ42150.1"/>
    </source>
</evidence>
<keyword evidence="1" id="KW-0808">Transferase</keyword>
<accession>A0A3M9X1S1</accession>
<dbReference type="Gene3D" id="3.90.1150.10">
    <property type="entry name" value="Aspartate Aminotransferase, domain 1"/>
    <property type="match status" value="1"/>
</dbReference>
<dbReference type="EMBL" id="QKOD01000014">
    <property type="protein sequence ID" value="RNJ41967.1"/>
    <property type="molecule type" value="Genomic_DNA"/>
</dbReference>
<dbReference type="Proteomes" id="UP000275436">
    <property type="component" value="Unassembled WGS sequence"/>
</dbReference>
<keyword evidence="1" id="KW-0012">Acyltransferase</keyword>
<proteinExistence type="predicted"/>
<organism evidence="1 3">
    <name type="scientific">Mesorhizobium japonicum</name>
    <dbReference type="NCBI Taxonomy" id="2066070"/>
    <lineage>
        <taxon>Bacteria</taxon>
        <taxon>Pseudomonadati</taxon>
        <taxon>Pseudomonadota</taxon>
        <taxon>Alphaproteobacteria</taxon>
        <taxon>Hyphomicrobiales</taxon>
        <taxon>Phyllobacteriaceae</taxon>
        <taxon>Mesorhizobium</taxon>
    </lineage>
</organism>
<name>A0A3M9X1S1_9HYPH</name>
<gene>
    <name evidence="2" type="ORF">DNR46_29265</name>
    <name evidence="1" type="ORF">DNR46_31600</name>
</gene>
<dbReference type="GO" id="GO:0003870">
    <property type="term" value="F:5-aminolevulinate synthase activity"/>
    <property type="evidence" value="ECO:0007669"/>
    <property type="project" value="UniProtKB-EC"/>
</dbReference>
<sequence>MNYQRFFEEAIDQLHAERRYRVFADLERIAGKFPRAIWRSNGRAEEITVWCSNDYLG</sequence>
<feature type="non-terminal residue" evidence="1">
    <location>
        <position position="57"/>
    </location>
</feature>
<reference evidence="1 3" key="1">
    <citation type="journal article" date="2018" name="Mol. Plant Microbe Interact.">
        <title>Taxonomically Different Co-Microsymbionts of a Relict Legume, Oxytropis popoviana, Have Complementary Sets of Symbiotic Genes and Together Increase the Efficiency of Plant Nodulation.</title>
        <authorList>
            <person name="Safronova V."/>
            <person name="Belimov A."/>
            <person name="Sazanova A."/>
            <person name="Chirak E."/>
            <person name="Verkhozina A."/>
            <person name="Kuznetsova I."/>
            <person name="Andronov E."/>
            <person name="Puhalsky J."/>
            <person name="Tikhonovich I."/>
        </authorList>
    </citation>
    <scope>NUCLEOTIDE SEQUENCE [LARGE SCALE GENOMIC DNA]</scope>
    <source>
        <strain evidence="1 3">Opo-235</strain>
    </source>
</reference>
<reference evidence="1" key="2">
    <citation type="submission" date="2018-06" db="EMBL/GenBank/DDBJ databases">
        <authorList>
            <person name="Safronova V.I."/>
            <person name="Sazanova A.L."/>
            <person name="Chirak E.R."/>
        </authorList>
    </citation>
    <scope>NUCLEOTIDE SEQUENCE</scope>
    <source>
        <strain evidence="1">Opo-235</strain>
    </source>
</reference>
<evidence type="ECO:0000313" key="3">
    <source>
        <dbReference type="Proteomes" id="UP000275436"/>
    </source>
</evidence>
<comment type="caution">
    <text evidence="1">The sequence shown here is derived from an EMBL/GenBank/DDBJ whole genome shotgun (WGS) entry which is preliminary data.</text>
</comment>
<dbReference type="AlphaFoldDB" id="A0A3M9X1S1"/>
<dbReference type="EMBL" id="QKOD01000012">
    <property type="protein sequence ID" value="RNJ42150.1"/>
    <property type="molecule type" value="Genomic_DNA"/>
</dbReference>
<dbReference type="InterPro" id="IPR015422">
    <property type="entry name" value="PyrdxlP-dep_Trfase_small"/>
</dbReference>
<dbReference type="EC" id="2.3.1.37" evidence="1"/>